<reference evidence="2 3" key="1">
    <citation type="submission" date="2018-09" db="EMBL/GenBank/DDBJ databases">
        <title>Metagenome Assembled Genomes from an Advanced Water Purification Facility.</title>
        <authorList>
            <person name="Stamps B.W."/>
            <person name="Spear J.R."/>
        </authorList>
    </citation>
    <scope>NUCLEOTIDE SEQUENCE [LARGE SCALE GENOMIC DNA]</scope>
    <source>
        <strain evidence="2">Bin_63_2</strain>
    </source>
</reference>
<comment type="caution">
    <text evidence="2">The sequence shown here is derived from an EMBL/GenBank/DDBJ whole genome shotgun (WGS) entry which is preliminary data.</text>
</comment>
<feature type="chain" id="PRO_5022686222" description="S-layer homology domain-containing protein" evidence="1">
    <location>
        <begin position="28"/>
        <end position="1226"/>
    </location>
</feature>
<feature type="signal peptide" evidence="1">
    <location>
        <begin position="1"/>
        <end position="27"/>
    </location>
</feature>
<evidence type="ECO:0008006" key="4">
    <source>
        <dbReference type="Google" id="ProtNLM"/>
    </source>
</evidence>
<dbReference type="AlphaFoldDB" id="A0A5C7JBL8"/>
<dbReference type="Proteomes" id="UP000321026">
    <property type="component" value="Unassembled WGS sequence"/>
</dbReference>
<sequence length="1226" mass="125701">MRQTLRQIVAVLALIGMSMSIAPTTFAASYSDASAANKLAAAGIIQDHSAKIADYRLGDNVLRQEAVGIAGRVSGVIPNSPVSAYNCQDMFSDISEAWVCRAAELAAFARIVNANNTTFRPMDKVTRYEAVVMALKASCLNPVDASGSTHIEQTAARAVEAGLISNAAAFNPNAVATRGDVFRYNVYAMDFAEANSDEMDDSLPTCAERANGGEGGNDILCVLDPSFCATEENTTTGGTSTSGNVSVSLASTNPAVSTLVAGSAAANLAEFRFVNNGNSEAKVTSVKLMRTGISVDTTLPNVYLYSGVNRLTDAATVSTGVITFNDPSGVITIPANSSKTVAVRADIAAGVSGQTVGVTLTSYTVGGTATSVSVAGNLHNTATVSGAATLDFNATTTPSGTAVDPQSDYTMWQNVVNVGNRDVQLKSIRLRQIGSVTTSDLGNFRLYVDGVAVGTAVATLDAQGYVTFDLSGAPVLLKTGSRTIKVLGDIIAGSSRTFSFSLRQAADVWATDTELSNNVLATANGSTFSARTSTSATINSGSLTFTKATNSPSGNTVNAASGVVLARYEVKAFGEAMKIENLSFAIDEDDTDTTYTLRNGAVFLDGVQIGSTAALAGIDDATQGYTNYTFGSSAIITPGTTRILEVRADIYNSDGTNDVVANDTIQARIVVGSSNVQRLTSLGYGSYPAAIVTGNTLTVATGALTVAKDTSYANNTTTVPKSSYLVGRYNIQANTTEGANITSVVVDFDTVADAFDASDDLNNLWLKIGGQTVGAGGVKSSVTDSANTFSTNVNIAAGQTLSVEVYADVASGATDGDGTADTGISSITVGYTTTGGSSTSTTASEVTGQTITAGTGTFTTALDGSSPLNRIVAGNQEVTAAVYKFTASNETYTIKEIQVKVGSAAISSVISTVQLYDGATPIGAPVAFSQSSNTAALVTGLNVVVPANSTKTITAKLMLNTIGTSAGTSQSNAALSLDSAKYADSQGVETTDGTDRAGNELYVFKTIPTLAQVDLANGTLVNGQATDIYKFTVSASAQGALALKQIKLPVTWSDGGTADTLEVESLKFYENGVDITANVVMQDEDGNSVESTSGLLESDDSLYITWNSTLEGTVPAGSTTTYTVRGTATGFRATGADTVGDTVSLYLAGDASANGTSVYLNGTAVATIWGLHTAAAATGSGSAQAFIWSDNASSSHVADGNASSTGDWANGYKVLNLDLGGESWTK</sequence>
<gene>
    <name evidence="2" type="ORF">E6Q11_00045</name>
</gene>
<evidence type="ECO:0000313" key="2">
    <source>
        <dbReference type="EMBL" id="TXG78965.1"/>
    </source>
</evidence>
<accession>A0A5C7JBL8</accession>
<organism evidence="2 3">
    <name type="scientific">Candidatus Dojkabacteria bacterium</name>
    <dbReference type="NCBI Taxonomy" id="2099670"/>
    <lineage>
        <taxon>Bacteria</taxon>
        <taxon>Candidatus Dojkabacteria</taxon>
    </lineage>
</organism>
<proteinExistence type="predicted"/>
<evidence type="ECO:0000256" key="1">
    <source>
        <dbReference type="SAM" id="SignalP"/>
    </source>
</evidence>
<name>A0A5C7JBL8_9BACT</name>
<dbReference type="EMBL" id="SSDS01000001">
    <property type="protein sequence ID" value="TXG78965.1"/>
    <property type="molecule type" value="Genomic_DNA"/>
</dbReference>
<protein>
    <recommendedName>
        <fullName evidence="4">S-layer homology domain-containing protein</fullName>
    </recommendedName>
</protein>
<keyword evidence="1" id="KW-0732">Signal</keyword>
<evidence type="ECO:0000313" key="3">
    <source>
        <dbReference type="Proteomes" id="UP000321026"/>
    </source>
</evidence>